<protein>
    <submittedName>
        <fullName evidence="2">Uncharacterized membrane protein YtjA (UPF0391 family)</fullName>
    </submittedName>
</protein>
<keyword evidence="1" id="KW-0812">Transmembrane</keyword>
<comment type="caution">
    <text evidence="2">The sequence shown here is derived from an EMBL/GenBank/DDBJ whole genome shotgun (WGS) entry which is preliminary data.</text>
</comment>
<dbReference type="Proteomes" id="UP001265700">
    <property type="component" value="Unassembled WGS sequence"/>
</dbReference>
<evidence type="ECO:0000256" key="1">
    <source>
        <dbReference type="SAM" id="Phobius"/>
    </source>
</evidence>
<keyword evidence="1" id="KW-0472">Membrane</keyword>
<evidence type="ECO:0000313" key="3">
    <source>
        <dbReference type="Proteomes" id="UP001265700"/>
    </source>
</evidence>
<name>A0ABU1WH01_9BURK</name>
<reference evidence="2 3" key="1">
    <citation type="submission" date="2023-07" db="EMBL/GenBank/DDBJ databases">
        <title>Sorghum-associated microbial communities from plants grown in Nebraska, USA.</title>
        <authorList>
            <person name="Schachtman D."/>
        </authorList>
    </citation>
    <scope>NUCLEOTIDE SEQUENCE [LARGE SCALE GENOMIC DNA]</scope>
    <source>
        <strain evidence="2 3">4249</strain>
    </source>
</reference>
<feature type="transmembrane region" description="Helical" evidence="1">
    <location>
        <begin position="26"/>
        <end position="43"/>
    </location>
</feature>
<dbReference type="RefSeq" id="WP_310311250.1">
    <property type="nucleotide sequence ID" value="NZ_JAVDWU010000001.1"/>
</dbReference>
<sequence>MIDVLVIVSLLLWLLGQITSTTLDGLTHVLLVIAVVLVLMRLISGRPPV</sequence>
<keyword evidence="3" id="KW-1185">Reference proteome</keyword>
<gene>
    <name evidence="2" type="ORF">J2W49_000473</name>
</gene>
<dbReference type="InterPro" id="IPR043727">
    <property type="entry name" value="Lmo0937-like"/>
</dbReference>
<organism evidence="2 3">
    <name type="scientific">Hydrogenophaga palleronii</name>
    <dbReference type="NCBI Taxonomy" id="65655"/>
    <lineage>
        <taxon>Bacteria</taxon>
        <taxon>Pseudomonadati</taxon>
        <taxon>Pseudomonadota</taxon>
        <taxon>Betaproteobacteria</taxon>
        <taxon>Burkholderiales</taxon>
        <taxon>Comamonadaceae</taxon>
        <taxon>Hydrogenophaga</taxon>
    </lineage>
</organism>
<dbReference type="EMBL" id="JAVDWU010000001">
    <property type="protein sequence ID" value="MDR7148545.1"/>
    <property type="molecule type" value="Genomic_DNA"/>
</dbReference>
<dbReference type="NCBIfam" id="NF033488">
    <property type="entry name" value="lmo0937_fam_TM"/>
    <property type="match status" value="1"/>
</dbReference>
<proteinExistence type="predicted"/>
<dbReference type="Pfam" id="PF18919">
    <property type="entry name" value="DUF5670"/>
    <property type="match status" value="1"/>
</dbReference>
<keyword evidence="1" id="KW-1133">Transmembrane helix</keyword>
<accession>A0ABU1WH01</accession>
<evidence type="ECO:0000313" key="2">
    <source>
        <dbReference type="EMBL" id="MDR7148545.1"/>
    </source>
</evidence>